<evidence type="ECO:0000259" key="3">
    <source>
        <dbReference type="Pfam" id="PF05670"/>
    </source>
</evidence>
<feature type="domain" description="NFACT RNA-binding" evidence="3">
    <location>
        <begin position="527"/>
        <end position="612"/>
    </location>
</feature>
<feature type="coiled-coil region" evidence="1">
    <location>
        <begin position="341"/>
        <end position="371"/>
    </location>
</feature>
<proteinExistence type="predicted"/>
<feature type="compositionally biased region" description="Basic and acidic residues" evidence="2">
    <location>
        <begin position="509"/>
        <end position="518"/>
    </location>
</feature>
<keyword evidence="1" id="KW-0175">Coiled coil</keyword>
<protein>
    <submittedName>
        <fullName evidence="4">Fibronectin/fibrinogen-binding protein</fullName>
    </submittedName>
</protein>
<feature type="compositionally biased region" description="Basic and acidic residues" evidence="2">
    <location>
        <begin position="657"/>
        <end position="669"/>
    </location>
</feature>
<reference evidence="4 5" key="1">
    <citation type="submission" date="2017-08" db="EMBL/GenBank/DDBJ databases">
        <title>Burning lignite coal seam in the remote Altai Mountains harbors a hydrogen-driven thermophilic microbial community.</title>
        <authorList>
            <person name="Kadnikov V.V."/>
            <person name="Mardanov A.V."/>
            <person name="Ivasenko D."/>
            <person name="Beletsky A.V."/>
            <person name="Karnachuk O.V."/>
            <person name="Ravin N.V."/>
        </authorList>
    </citation>
    <scope>NUCLEOTIDE SEQUENCE [LARGE SCALE GENOMIC DNA]</scope>
    <source>
        <strain evidence="4">AL31</strain>
    </source>
</reference>
<dbReference type="GO" id="GO:1990112">
    <property type="term" value="C:RQC complex"/>
    <property type="evidence" value="ECO:0007669"/>
    <property type="project" value="TreeGrafter"/>
</dbReference>
<feature type="region of interest" description="Disordered" evidence="2">
    <location>
        <begin position="475"/>
        <end position="528"/>
    </location>
</feature>
<feature type="region of interest" description="Disordered" evidence="2">
    <location>
        <begin position="265"/>
        <end position="292"/>
    </location>
</feature>
<organism evidence="4 5">
    <name type="scientific">Brockia lithotrophica</name>
    <dbReference type="NCBI Taxonomy" id="933949"/>
    <lineage>
        <taxon>Bacteria</taxon>
        <taxon>Bacillati</taxon>
        <taxon>Bacillota</taxon>
        <taxon>Bacilli</taxon>
        <taxon>Bacillales</taxon>
        <taxon>Bacillales Family X. Incertae Sedis</taxon>
        <taxon>Brockia</taxon>
    </lineage>
</organism>
<gene>
    <name evidence="4" type="ORF">BLITH_1391</name>
</gene>
<dbReference type="InterPro" id="IPR051608">
    <property type="entry name" value="RQC_Subunit_NEMF"/>
</dbReference>
<comment type="caution">
    <text evidence="4">The sequence shown here is derived from an EMBL/GenBank/DDBJ whole genome shotgun (WGS) entry which is preliminary data.</text>
</comment>
<sequence>MLDGLGIARLLSELTPHLGRKIYRVEFADPRTFLVVHAGGSLVFFLDPQTPLFFAMAPEEELGKELLRRAQAVRKEIPQTSARLLPWRRALEGGILARAEQLARDRVFALGVEVRSQTGERQLLRLVAELVPRYANLLLVDAKGGILAVFRPVEAGMSRYRRLVPGGRYTPPPPLSLPDLLHLTPAELAARVRASRSAEDLRKVGAGIGRDTACALWSHLAAALRGPDVDEVVLGERAYRLLHDAVAGKTPAAFAAPEAGGRPYLSPLCPPSSEGPSFPPLPAEDENARGEKHPAEVEPLACLPPATSFGCAETPTMHEAVRRTFLYLQKSRSDERRARLLRRLEEREEFLALQRRELERAVREGEEAEHEREAGELLLAYAMHVPSGAASVLLPPPGESGEPREILLDPALDAAENAARYFARYRKKKNAARHAAQRIEEVRAEEEYLASLRFALLTGNGRDLDEVEEEMRAQGLLGRRASRPPGAEGTRQIAEGAAGRTQGTRPKTARKDGNRKPEPLPQPLRLRSSAGTEIWVGRNNAQNDALTFRLADRRDVWLHARGIPGAHVVVRSPNPDPATLEEAAMLAAYFSTGRDSGSVAVDVTDVRSVRKPRGARPGFVTYRNERTLHVTVDVERVWRLLEHAAGESALSRTPPGSEKDVPSREKSEG</sequence>
<dbReference type="PANTHER" id="PTHR15239">
    <property type="entry name" value="NUCLEAR EXPORT MEDIATOR FACTOR NEMF"/>
    <property type="match status" value="1"/>
</dbReference>
<accession>A0A2T5G6E6</accession>
<evidence type="ECO:0000256" key="2">
    <source>
        <dbReference type="SAM" id="MobiDB-lite"/>
    </source>
</evidence>
<evidence type="ECO:0000313" key="4">
    <source>
        <dbReference type="EMBL" id="PTQ51753.1"/>
    </source>
</evidence>
<dbReference type="Pfam" id="PF05833">
    <property type="entry name" value="NFACT_N"/>
    <property type="match status" value="2"/>
</dbReference>
<name>A0A2T5G6E6_9BACL</name>
<dbReference type="Proteomes" id="UP000244016">
    <property type="component" value="Unassembled WGS sequence"/>
</dbReference>
<dbReference type="PANTHER" id="PTHR15239:SF6">
    <property type="entry name" value="RIBOSOME QUALITY CONTROL COMPLEX SUBUNIT NEMF"/>
    <property type="match status" value="1"/>
</dbReference>
<feature type="region of interest" description="Disordered" evidence="2">
    <location>
        <begin position="645"/>
        <end position="669"/>
    </location>
</feature>
<dbReference type="AlphaFoldDB" id="A0A2T5G6E6"/>
<dbReference type="GO" id="GO:0000049">
    <property type="term" value="F:tRNA binding"/>
    <property type="evidence" value="ECO:0007669"/>
    <property type="project" value="TreeGrafter"/>
</dbReference>
<dbReference type="GO" id="GO:0072344">
    <property type="term" value="P:rescue of stalled ribosome"/>
    <property type="evidence" value="ECO:0007669"/>
    <property type="project" value="TreeGrafter"/>
</dbReference>
<evidence type="ECO:0000256" key="1">
    <source>
        <dbReference type="SAM" id="Coils"/>
    </source>
</evidence>
<dbReference type="Pfam" id="PF05670">
    <property type="entry name" value="NFACT-R_1"/>
    <property type="match status" value="1"/>
</dbReference>
<dbReference type="EMBL" id="PEBW01000004">
    <property type="protein sequence ID" value="PTQ51753.1"/>
    <property type="molecule type" value="Genomic_DNA"/>
</dbReference>
<dbReference type="InterPro" id="IPR008532">
    <property type="entry name" value="NFACT_RNA-bd"/>
</dbReference>
<dbReference type="Gene3D" id="2.30.310.10">
    <property type="entry name" value="ibrinogen binding protein from staphylococcus aureus domain"/>
    <property type="match status" value="1"/>
</dbReference>
<dbReference type="GO" id="GO:0043023">
    <property type="term" value="F:ribosomal large subunit binding"/>
    <property type="evidence" value="ECO:0007669"/>
    <property type="project" value="TreeGrafter"/>
</dbReference>
<evidence type="ECO:0000313" key="5">
    <source>
        <dbReference type="Proteomes" id="UP000244016"/>
    </source>
</evidence>